<proteinExistence type="predicted"/>
<gene>
    <name evidence="2" type="ORF">g.24088</name>
</gene>
<reference evidence="2" key="1">
    <citation type="submission" date="2015-11" db="EMBL/GenBank/DDBJ databases">
        <title>De novo transcriptome assembly of four potential Pierce s Disease insect vectors from Arizona vineyards.</title>
        <authorList>
            <person name="Tassone E.E."/>
        </authorList>
    </citation>
    <scope>NUCLEOTIDE SEQUENCE</scope>
</reference>
<dbReference type="EMBL" id="GECZ01012316">
    <property type="protein sequence ID" value="JAS57453.1"/>
    <property type="molecule type" value="Transcribed_RNA"/>
</dbReference>
<evidence type="ECO:0008006" key="3">
    <source>
        <dbReference type="Google" id="ProtNLM"/>
    </source>
</evidence>
<evidence type="ECO:0000256" key="1">
    <source>
        <dbReference type="SAM" id="SignalP"/>
    </source>
</evidence>
<feature type="chain" id="PRO_5008583288" description="Kazal-like domain-containing protein" evidence="1">
    <location>
        <begin position="19"/>
        <end position="147"/>
    </location>
</feature>
<sequence length="147" mass="17032">AMKRSIIIFLFGLVVVNGDVDTDASDKESLEHIKEVFQKVMQDDQDHEGGVEDYKTTVTLENLYCTKEMLRPIISRGKIKYDDRSTVYHCYSLLNYDRVCKKPSSECRDKQNWYSTCQARFFLLDGEGYRPTLDENSGPDCFTTPVY</sequence>
<keyword evidence="1" id="KW-0732">Signal</keyword>
<feature type="signal peptide" evidence="1">
    <location>
        <begin position="1"/>
        <end position="18"/>
    </location>
</feature>
<evidence type="ECO:0000313" key="2">
    <source>
        <dbReference type="EMBL" id="JAS57453.1"/>
    </source>
</evidence>
<name>A0A1B6G569_9HEMI</name>
<dbReference type="AlphaFoldDB" id="A0A1B6G569"/>
<protein>
    <recommendedName>
        <fullName evidence="3">Kazal-like domain-containing protein</fullName>
    </recommendedName>
</protein>
<accession>A0A1B6G569</accession>
<organism evidence="2">
    <name type="scientific">Cuerna arida</name>
    <dbReference type="NCBI Taxonomy" id="1464854"/>
    <lineage>
        <taxon>Eukaryota</taxon>
        <taxon>Metazoa</taxon>
        <taxon>Ecdysozoa</taxon>
        <taxon>Arthropoda</taxon>
        <taxon>Hexapoda</taxon>
        <taxon>Insecta</taxon>
        <taxon>Pterygota</taxon>
        <taxon>Neoptera</taxon>
        <taxon>Paraneoptera</taxon>
        <taxon>Hemiptera</taxon>
        <taxon>Auchenorrhyncha</taxon>
        <taxon>Membracoidea</taxon>
        <taxon>Cicadellidae</taxon>
        <taxon>Cicadellinae</taxon>
        <taxon>Proconiini</taxon>
        <taxon>Cuerna</taxon>
    </lineage>
</organism>
<feature type="non-terminal residue" evidence="2">
    <location>
        <position position="1"/>
    </location>
</feature>